<dbReference type="InterPro" id="IPR021136">
    <property type="entry name" value="Flagellar_hook_control-like_C"/>
</dbReference>
<feature type="domain" description="Flagellar hook-length control protein-like C-terminal" evidence="2">
    <location>
        <begin position="356"/>
        <end position="435"/>
    </location>
</feature>
<dbReference type="HOGENOM" id="CLU_590296_0_0_7"/>
<sequence>MSIVENLLLNLSDSKNIKTPKTKENFLLNLIQSYKDEPEKLTNILKSLDIDEKNLEDILQKNNKIDPSINKLIEKIKLSLKENTQVTQKNIRLTNIKNNDNIETDESNILQQLINKPISNDELEKKVNNFIKDNEPKQNSKKTETKATKQNQQILNIEETIQSLQQSQTVTQTVDQSSKQIEEKIVTFTKKIITSQQTLENLKLSDKEIESFKEIKTFKELINFANKKDLNISKIVLSYKNKKTTSPKQTAIKDLKFQLPKNKIELKQSVNPTTNPILSVKPQQANEKNNILSSLLQESKDISSETQIKQHNAKKTNENNENINLNSNSFDVNTLKQNIHKAKETLKHFASNLKEAVENYKPPISKLSMELHPKELGKVEVTIVHRGDNLQIQINSNNTAIGFMHSQQQELRQNLINMGFTDVNMSFNQNQQQGNKQYKQNQKFTNTNDDTDELIIEIPYQYA</sequence>
<proteinExistence type="predicted"/>
<evidence type="ECO:0000259" key="2">
    <source>
        <dbReference type="Pfam" id="PF02120"/>
    </source>
</evidence>
<dbReference type="STRING" id="598659.NAMH_1444"/>
<evidence type="ECO:0000256" key="1">
    <source>
        <dbReference type="SAM" id="Coils"/>
    </source>
</evidence>
<dbReference type="Proteomes" id="UP000000448">
    <property type="component" value="Chromosome"/>
</dbReference>
<reference evidence="3 4" key="1">
    <citation type="journal article" date="2009" name="PLoS Genet.">
        <title>Adaptations to submarine hydrothermal environments exemplified by the genome of Nautilia profundicola.</title>
        <authorList>
            <person name="Campbell B.J."/>
            <person name="Smith J.L."/>
            <person name="Hanson T.E."/>
            <person name="Klotz M.G."/>
            <person name="Stein L.Y."/>
            <person name="Lee C.K."/>
            <person name="Wu D."/>
            <person name="Robinson J.M."/>
            <person name="Khouri H.M."/>
            <person name="Eisen J.A."/>
            <person name="Cary S.C."/>
        </authorList>
    </citation>
    <scope>NUCLEOTIDE SEQUENCE [LARGE SCALE GENOMIC DNA]</scope>
    <source>
        <strain evidence="4">ATCC BAA-1463 / DSM 18972 / AmH</strain>
    </source>
</reference>
<gene>
    <name evidence="3" type="ordered locus">NAMH_1444</name>
</gene>
<evidence type="ECO:0000313" key="3">
    <source>
        <dbReference type="EMBL" id="ACM93742.1"/>
    </source>
</evidence>
<dbReference type="EMBL" id="CP001279">
    <property type="protein sequence ID" value="ACM93742.1"/>
    <property type="molecule type" value="Genomic_DNA"/>
</dbReference>
<feature type="coiled-coil region" evidence="1">
    <location>
        <begin position="308"/>
        <end position="359"/>
    </location>
</feature>
<dbReference type="KEGG" id="nam:NAMH_1444"/>
<evidence type="ECO:0000313" key="4">
    <source>
        <dbReference type="Proteomes" id="UP000000448"/>
    </source>
</evidence>
<keyword evidence="4" id="KW-1185">Reference proteome</keyword>
<dbReference type="Gene3D" id="3.30.750.140">
    <property type="match status" value="1"/>
</dbReference>
<organism evidence="3 4">
    <name type="scientific">Nautilia profundicola (strain ATCC BAA-1463 / DSM 18972 / AmH)</name>
    <dbReference type="NCBI Taxonomy" id="598659"/>
    <lineage>
        <taxon>Bacteria</taxon>
        <taxon>Pseudomonadati</taxon>
        <taxon>Campylobacterota</taxon>
        <taxon>Epsilonproteobacteria</taxon>
        <taxon>Nautiliales</taxon>
        <taxon>Nautiliaceae</taxon>
        <taxon>Nautilia</taxon>
    </lineage>
</organism>
<keyword evidence="1" id="KW-0175">Coiled coil</keyword>
<accession>B9L648</accession>
<name>B9L648_NAUPA</name>
<dbReference type="RefSeq" id="WP_015902794.1">
    <property type="nucleotide sequence ID" value="NC_012115.1"/>
</dbReference>
<dbReference type="Pfam" id="PF02120">
    <property type="entry name" value="Flg_hook"/>
    <property type="match status" value="1"/>
</dbReference>
<dbReference type="OrthoDB" id="5362877at2"/>
<dbReference type="InterPro" id="IPR038610">
    <property type="entry name" value="FliK-like_C_sf"/>
</dbReference>
<dbReference type="eggNOG" id="COG3144">
    <property type="taxonomic scope" value="Bacteria"/>
</dbReference>
<protein>
    <recommendedName>
        <fullName evidence="2">Flagellar hook-length control protein-like C-terminal domain-containing protein</fullName>
    </recommendedName>
</protein>
<dbReference type="AlphaFoldDB" id="B9L648"/>